<keyword evidence="4" id="KW-0833">Ubl conjugation pathway</keyword>
<dbReference type="STRING" id="747676.F4R810"/>
<dbReference type="KEGG" id="mlr:MELLADRAFT_59577"/>
<dbReference type="VEuPathDB" id="FungiDB:MELLADRAFT_59577"/>
<feature type="region of interest" description="Disordered" evidence="6">
    <location>
        <begin position="125"/>
        <end position="252"/>
    </location>
</feature>
<dbReference type="PANTHER" id="PTHR46896">
    <property type="entry name" value="SENTRIN-SPECIFIC PROTEASE"/>
    <property type="match status" value="1"/>
</dbReference>
<sequence length="252" mass="27893">MAVGDLNVNALNSFIVANPGKLLDVSMDSLCVLIFDSLNQCHHETAKRILWYFVLEANNKKQTNLSVSNVENITQIHVPVPTQPNSNDCGLYLIHLVKMFVTDRAKMMKWICKVQAQMPLCLSTPQKEVSKAGSETKMTSPPEDGVTTEEALQKTTCSKASGCPPEDPSDAPIPESEEEVEEGDGLQGDDSFKKESTLPQHLKDHIQTRSPVTNLESSPEPSDHPGKVRWSSRLVKQPNHHVSKGKKRQKQG</sequence>
<feature type="compositionally biased region" description="Polar residues" evidence="6">
    <location>
        <begin position="208"/>
        <end position="220"/>
    </location>
</feature>
<evidence type="ECO:0000256" key="4">
    <source>
        <dbReference type="ARBA" id="ARBA00022786"/>
    </source>
</evidence>
<dbReference type="GO" id="GO:0016926">
    <property type="term" value="P:protein desumoylation"/>
    <property type="evidence" value="ECO:0007669"/>
    <property type="project" value="TreeGrafter"/>
</dbReference>
<dbReference type="GO" id="GO:0005634">
    <property type="term" value="C:nucleus"/>
    <property type="evidence" value="ECO:0007669"/>
    <property type="project" value="TreeGrafter"/>
</dbReference>
<keyword evidence="5" id="KW-0378">Hydrolase</keyword>
<dbReference type="HOGENOM" id="CLU_1102996_0_0_1"/>
<evidence type="ECO:0000256" key="5">
    <source>
        <dbReference type="ARBA" id="ARBA00022801"/>
    </source>
</evidence>
<dbReference type="RefSeq" id="XP_007405046.1">
    <property type="nucleotide sequence ID" value="XM_007404984.1"/>
</dbReference>
<proteinExistence type="inferred from homology"/>
<dbReference type="EMBL" id="GL883092">
    <property type="protein sequence ID" value="EGG11411.1"/>
    <property type="molecule type" value="Genomic_DNA"/>
</dbReference>
<dbReference type="InParanoid" id="F4R810"/>
<keyword evidence="3 8" id="KW-0645">Protease</keyword>
<evidence type="ECO:0000313" key="9">
    <source>
        <dbReference type="Proteomes" id="UP000001072"/>
    </source>
</evidence>
<dbReference type="Proteomes" id="UP000001072">
    <property type="component" value="Unassembled WGS sequence"/>
</dbReference>
<dbReference type="GO" id="GO:0070139">
    <property type="term" value="F:SUMO-specific endopeptidase activity"/>
    <property type="evidence" value="ECO:0007669"/>
    <property type="project" value="TreeGrafter"/>
</dbReference>
<dbReference type="Pfam" id="PF02902">
    <property type="entry name" value="Peptidase_C48"/>
    <property type="match status" value="1"/>
</dbReference>
<feature type="compositionally biased region" description="Acidic residues" evidence="6">
    <location>
        <begin position="175"/>
        <end position="184"/>
    </location>
</feature>
<dbReference type="Gene3D" id="3.40.395.10">
    <property type="entry name" value="Adenoviral Proteinase, Chain A"/>
    <property type="match status" value="1"/>
</dbReference>
<evidence type="ECO:0000313" key="8">
    <source>
        <dbReference type="EMBL" id="EGG11411.1"/>
    </source>
</evidence>
<evidence type="ECO:0000256" key="2">
    <source>
        <dbReference type="ARBA" id="ARBA00022553"/>
    </source>
</evidence>
<dbReference type="OrthoDB" id="442460at2759"/>
<evidence type="ECO:0000259" key="7">
    <source>
        <dbReference type="Pfam" id="PF02902"/>
    </source>
</evidence>
<protein>
    <submittedName>
        <fullName evidence="8">Ulp1 protease</fullName>
    </submittedName>
</protein>
<evidence type="ECO:0000256" key="1">
    <source>
        <dbReference type="ARBA" id="ARBA00005234"/>
    </source>
</evidence>
<keyword evidence="9" id="KW-1185">Reference proteome</keyword>
<organism evidence="9">
    <name type="scientific">Melampsora larici-populina (strain 98AG31 / pathotype 3-4-7)</name>
    <name type="common">Poplar leaf rust fungus</name>
    <dbReference type="NCBI Taxonomy" id="747676"/>
    <lineage>
        <taxon>Eukaryota</taxon>
        <taxon>Fungi</taxon>
        <taxon>Dikarya</taxon>
        <taxon>Basidiomycota</taxon>
        <taxon>Pucciniomycotina</taxon>
        <taxon>Pucciniomycetes</taxon>
        <taxon>Pucciniales</taxon>
        <taxon>Melampsoraceae</taxon>
        <taxon>Melampsora</taxon>
    </lineage>
</organism>
<evidence type="ECO:0000256" key="3">
    <source>
        <dbReference type="ARBA" id="ARBA00022670"/>
    </source>
</evidence>
<dbReference type="GO" id="GO:0006508">
    <property type="term" value="P:proteolysis"/>
    <property type="evidence" value="ECO:0007669"/>
    <property type="project" value="UniProtKB-KW"/>
</dbReference>
<comment type="similarity">
    <text evidence="1">Belongs to the peptidase C48 family.</text>
</comment>
<dbReference type="PANTHER" id="PTHR46896:SF3">
    <property type="entry name" value="FI06413P-RELATED"/>
    <property type="match status" value="1"/>
</dbReference>
<feature type="compositionally biased region" description="Basic and acidic residues" evidence="6">
    <location>
        <begin position="190"/>
        <end position="207"/>
    </location>
</feature>
<dbReference type="InterPro" id="IPR051947">
    <property type="entry name" value="Sentrin-specific_protease"/>
</dbReference>
<feature type="compositionally biased region" description="Basic residues" evidence="6">
    <location>
        <begin position="238"/>
        <end position="252"/>
    </location>
</feature>
<feature type="domain" description="Ubiquitin-like protease family profile" evidence="7">
    <location>
        <begin position="31"/>
        <end position="106"/>
    </location>
</feature>
<dbReference type="GeneID" id="18929382"/>
<keyword evidence="2" id="KW-0597">Phosphoprotein</keyword>
<gene>
    <name evidence="8" type="ORF">MELLADRAFT_59577</name>
</gene>
<dbReference type="AlphaFoldDB" id="F4R810"/>
<evidence type="ECO:0000256" key="6">
    <source>
        <dbReference type="SAM" id="MobiDB-lite"/>
    </source>
</evidence>
<dbReference type="InterPro" id="IPR038765">
    <property type="entry name" value="Papain-like_cys_pep_sf"/>
</dbReference>
<accession>F4R810</accession>
<dbReference type="SUPFAM" id="SSF54001">
    <property type="entry name" value="Cysteine proteinases"/>
    <property type="match status" value="1"/>
</dbReference>
<dbReference type="InterPro" id="IPR003653">
    <property type="entry name" value="Peptidase_C48_C"/>
</dbReference>
<name>F4R810_MELLP</name>
<reference evidence="9" key="1">
    <citation type="journal article" date="2011" name="Proc. Natl. Acad. Sci. U.S.A.">
        <title>Obligate biotrophy features unraveled by the genomic analysis of rust fungi.</title>
        <authorList>
            <person name="Duplessis S."/>
            <person name="Cuomo C.A."/>
            <person name="Lin Y.-C."/>
            <person name="Aerts A."/>
            <person name="Tisserant E."/>
            <person name="Veneault-Fourrey C."/>
            <person name="Joly D.L."/>
            <person name="Hacquard S."/>
            <person name="Amselem J."/>
            <person name="Cantarel B.L."/>
            <person name="Chiu R."/>
            <person name="Coutinho P.M."/>
            <person name="Feau N."/>
            <person name="Field M."/>
            <person name="Frey P."/>
            <person name="Gelhaye E."/>
            <person name="Goldberg J."/>
            <person name="Grabherr M.G."/>
            <person name="Kodira C.D."/>
            <person name="Kohler A."/>
            <person name="Kuees U."/>
            <person name="Lindquist E.A."/>
            <person name="Lucas S.M."/>
            <person name="Mago R."/>
            <person name="Mauceli E."/>
            <person name="Morin E."/>
            <person name="Murat C."/>
            <person name="Pangilinan J.L."/>
            <person name="Park R."/>
            <person name="Pearson M."/>
            <person name="Quesneville H."/>
            <person name="Rouhier N."/>
            <person name="Sakthikumar S."/>
            <person name="Salamov A.A."/>
            <person name="Schmutz J."/>
            <person name="Selles B."/>
            <person name="Shapiro H."/>
            <person name="Tanguay P."/>
            <person name="Tuskan G.A."/>
            <person name="Henrissat B."/>
            <person name="Van de Peer Y."/>
            <person name="Rouze P."/>
            <person name="Ellis J.G."/>
            <person name="Dodds P.N."/>
            <person name="Schein J.E."/>
            <person name="Zhong S."/>
            <person name="Hamelin R.C."/>
            <person name="Grigoriev I.V."/>
            <person name="Szabo L.J."/>
            <person name="Martin F."/>
        </authorList>
    </citation>
    <scope>NUCLEOTIDE SEQUENCE [LARGE SCALE GENOMIC DNA]</scope>
    <source>
        <strain evidence="9">98AG31 / pathotype 3-4-7</strain>
    </source>
</reference>
<dbReference type="GO" id="GO:0005737">
    <property type="term" value="C:cytoplasm"/>
    <property type="evidence" value="ECO:0007669"/>
    <property type="project" value="TreeGrafter"/>
</dbReference>